<proteinExistence type="predicted"/>
<comment type="caution">
    <text evidence="3">The sequence shown here is derived from an EMBL/GenBank/DDBJ whole genome shotgun (WGS) entry which is preliminary data.</text>
</comment>
<organism evidence="3 4">
    <name type="scientific">Brachionus plicatilis</name>
    <name type="common">Marine rotifer</name>
    <name type="synonym">Brachionus muelleri</name>
    <dbReference type="NCBI Taxonomy" id="10195"/>
    <lineage>
        <taxon>Eukaryota</taxon>
        <taxon>Metazoa</taxon>
        <taxon>Spiralia</taxon>
        <taxon>Gnathifera</taxon>
        <taxon>Rotifera</taxon>
        <taxon>Eurotatoria</taxon>
        <taxon>Monogononta</taxon>
        <taxon>Pseudotrocha</taxon>
        <taxon>Ploima</taxon>
        <taxon>Brachionidae</taxon>
        <taxon>Brachionus</taxon>
    </lineage>
</organism>
<keyword evidence="1" id="KW-0862">Zinc</keyword>
<keyword evidence="1" id="KW-0863">Zinc-finger</keyword>
<evidence type="ECO:0000259" key="2">
    <source>
        <dbReference type="PROSITE" id="PS50966"/>
    </source>
</evidence>
<reference evidence="3 4" key="1">
    <citation type="journal article" date="2018" name="Sci. Rep.">
        <title>Genomic signatures of local adaptation to the degree of environmental predictability in rotifers.</title>
        <authorList>
            <person name="Franch-Gras L."/>
            <person name="Hahn C."/>
            <person name="Garcia-Roger E.M."/>
            <person name="Carmona M.J."/>
            <person name="Serra M."/>
            <person name="Gomez A."/>
        </authorList>
    </citation>
    <scope>NUCLEOTIDE SEQUENCE [LARGE SCALE GENOMIC DNA]</scope>
    <source>
        <strain evidence="3">HYR1</strain>
    </source>
</reference>
<evidence type="ECO:0000256" key="1">
    <source>
        <dbReference type="PROSITE-ProRule" id="PRU00325"/>
    </source>
</evidence>
<dbReference type="EMBL" id="REGN01001106">
    <property type="protein sequence ID" value="RNA37007.1"/>
    <property type="molecule type" value="Genomic_DNA"/>
</dbReference>
<accession>A0A3M7SN09</accession>
<keyword evidence="4" id="KW-1185">Reference proteome</keyword>
<dbReference type="InterPro" id="IPR007527">
    <property type="entry name" value="Znf_SWIM"/>
</dbReference>
<gene>
    <name evidence="3" type="ORF">BpHYR1_021889</name>
</gene>
<feature type="domain" description="SWIM-type" evidence="2">
    <location>
        <begin position="36"/>
        <end position="67"/>
    </location>
</feature>
<dbReference type="Proteomes" id="UP000276133">
    <property type="component" value="Unassembled WGS sequence"/>
</dbReference>
<keyword evidence="1" id="KW-0479">Metal-binding</keyword>
<dbReference type="AlphaFoldDB" id="A0A3M7SN09"/>
<protein>
    <recommendedName>
        <fullName evidence="2">SWIM-type domain-containing protein</fullName>
    </recommendedName>
</protein>
<sequence>MLISYLLYTNITPKQIHIRLINPELNVITRANLKQYTLNTKENTCICKYFVKYAYCSHLMALKELLDNDEFANKPKRERNKLAERVKLTF</sequence>
<evidence type="ECO:0000313" key="4">
    <source>
        <dbReference type="Proteomes" id="UP000276133"/>
    </source>
</evidence>
<dbReference type="GO" id="GO:0008270">
    <property type="term" value="F:zinc ion binding"/>
    <property type="evidence" value="ECO:0007669"/>
    <property type="project" value="UniProtKB-KW"/>
</dbReference>
<dbReference type="PROSITE" id="PS50966">
    <property type="entry name" value="ZF_SWIM"/>
    <property type="match status" value="1"/>
</dbReference>
<evidence type="ECO:0000313" key="3">
    <source>
        <dbReference type="EMBL" id="RNA37007.1"/>
    </source>
</evidence>
<name>A0A3M7SN09_BRAPC</name>